<evidence type="ECO:0000256" key="2">
    <source>
        <dbReference type="ARBA" id="ARBA00012587"/>
    </source>
</evidence>
<dbReference type="SMART" id="SM00925">
    <property type="entry name" value="MltA"/>
    <property type="match status" value="1"/>
</dbReference>
<dbReference type="GO" id="GO:0009253">
    <property type="term" value="P:peptidoglycan catabolic process"/>
    <property type="evidence" value="ECO:0007669"/>
    <property type="project" value="TreeGrafter"/>
</dbReference>
<name>A0A3L7AQX0_9HYPH</name>
<dbReference type="RefSeq" id="WP_121621784.1">
    <property type="nucleotide sequence ID" value="NZ_JACIIW010000004.1"/>
</dbReference>
<evidence type="ECO:0000313" key="7">
    <source>
        <dbReference type="EMBL" id="RLP81970.1"/>
    </source>
</evidence>
<dbReference type="GO" id="GO:0071555">
    <property type="term" value="P:cell wall organization"/>
    <property type="evidence" value="ECO:0007669"/>
    <property type="project" value="UniProtKB-KW"/>
</dbReference>
<sequence>MPPPALAGARLDPVAYGALRGWAEDDAAAAFVTFLKSCAALGRVLPEAGPRSVPTLKAGLAQACAAARRLGPATPSPALARLFFEANFRPFRVVPDGGAQGFYTGYYEVETEGALTPSEVFSVPVHARPPDLVMESPTANSGPVGRRVDGRLVPYFDRAAIEDGALAGQRLEIVFLKDPVDLFFMQIQGSGRVRLPDGRVLKLNYDGFNGHRYLPVGRLLIERGIVPRDEMSMDRIRAFMEADPEAGRALRRENPSYVFFKALDLPPEAGAMGAQGVPLTAGRSIAVDRHLHSYGSPVFVEADLPLSAPGSAEPFRHLTIAQDTGSAIRGPARADLYLGAGREAGSRAGRIRHPGGFTLLVPRLAPPPAAGAPR</sequence>
<dbReference type="CDD" id="cd14485">
    <property type="entry name" value="mltA_like_LT_A"/>
    <property type="match status" value="1"/>
</dbReference>
<dbReference type="Gene3D" id="2.40.240.50">
    <property type="entry name" value="Barwin-like endoglucanases"/>
    <property type="match status" value="1"/>
</dbReference>
<keyword evidence="3" id="KW-0456">Lyase</keyword>
<dbReference type="Pfam" id="PF03562">
    <property type="entry name" value="MltA"/>
    <property type="match status" value="1"/>
</dbReference>
<dbReference type="Gene3D" id="2.40.40.10">
    <property type="entry name" value="RlpA-like domain"/>
    <property type="match status" value="1"/>
</dbReference>
<dbReference type="CDD" id="cd14668">
    <property type="entry name" value="mlta_B"/>
    <property type="match status" value="1"/>
</dbReference>
<evidence type="ECO:0000256" key="5">
    <source>
        <dbReference type="ARBA" id="ARBA00030918"/>
    </source>
</evidence>
<evidence type="ECO:0000256" key="4">
    <source>
        <dbReference type="ARBA" id="ARBA00023316"/>
    </source>
</evidence>
<dbReference type="EMBL" id="RCTF01000001">
    <property type="protein sequence ID" value="RLP81970.1"/>
    <property type="molecule type" value="Genomic_DNA"/>
</dbReference>
<reference evidence="7 8" key="1">
    <citation type="submission" date="2018-10" db="EMBL/GenBank/DDBJ databases">
        <title>Xanthobacter tagetidis genome sequencing and assembly.</title>
        <authorList>
            <person name="Maclea K.S."/>
            <person name="Goen A.E."/>
            <person name="Fatima S.A."/>
        </authorList>
    </citation>
    <scope>NUCLEOTIDE SEQUENCE [LARGE SCALE GENOMIC DNA]</scope>
    <source>
        <strain evidence="7 8">ATCC 700314</strain>
    </source>
</reference>
<dbReference type="InterPro" id="IPR026044">
    <property type="entry name" value="MltA"/>
</dbReference>
<feature type="domain" description="Lytic transglycosylase MltA" evidence="6">
    <location>
        <begin position="110"/>
        <end position="261"/>
    </location>
</feature>
<evidence type="ECO:0000256" key="3">
    <source>
        <dbReference type="ARBA" id="ARBA00023239"/>
    </source>
</evidence>
<evidence type="ECO:0000313" key="8">
    <source>
        <dbReference type="Proteomes" id="UP000269692"/>
    </source>
</evidence>
<evidence type="ECO:0000256" key="1">
    <source>
        <dbReference type="ARBA" id="ARBA00001420"/>
    </source>
</evidence>
<dbReference type="GO" id="GO:0009254">
    <property type="term" value="P:peptidoglycan turnover"/>
    <property type="evidence" value="ECO:0007669"/>
    <property type="project" value="InterPro"/>
</dbReference>
<gene>
    <name evidence="7" type="ORF">D9R14_01380</name>
</gene>
<dbReference type="GO" id="GO:0004553">
    <property type="term" value="F:hydrolase activity, hydrolyzing O-glycosyl compounds"/>
    <property type="evidence" value="ECO:0007669"/>
    <property type="project" value="InterPro"/>
</dbReference>
<dbReference type="InterPro" id="IPR005300">
    <property type="entry name" value="MltA_B"/>
</dbReference>
<dbReference type="EC" id="4.2.2.n1" evidence="2"/>
<keyword evidence="4" id="KW-0961">Cell wall biogenesis/degradation</keyword>
<dbReference type="InterPro" id="IPR036908">
    <property type="entry name" value="RlpA-like_sf"/>
</dbReference>
<accession>A0A3L7AQX0</accession>
<dbReference type="Proteomes" id="UP000269692">
    <property type="component" value="Unassembled WGS sequence"/>
</dbReference>
<dbReference type="SUPFAM" id="SSF50685">
    <property type="entry name" value="Barwin-like endoglucanases"/>
    <property type="match status" value="1"/>
</dbReference>
<comment type="catalytic activity">
    <reaction evidence="1">
        <text>Exolytic cleavage of the (1-&gt;4)-beta-glycosidic linkage between N-acetylmuramic acid (MurNAc) and N-acetylglucosamine (GlcNAc) residues in peptidoglycan, from either the reducing or the non-reducing ends of the peptidoglycan chains, with concomitant formation of a 1,6-anhydrobond in the MurNAc residue.</text>
        <dbReference type="EC" id="4.2.2.n1"/>
    </reaction>
</comment>
<evidence type="ECO:0000259" key="6">
    <source>
        <dbReference type="SMART" id="SM00925"/>
    </source>
</evidence>
<organism evidence="7 8">
    <name type="scientific">Xanthobacter tagetidis</name>
    <dbReference type="NCBI Taxonomy" id="60216"/>
    <lineage>
        <taxon>Bacteria</taxon>
        <taxon>Pseudomonadati</taxon>
        <taxon>Pseudomonadota</taxon>
        <taxon>Alphaproteobacteria</taxon>
        <taxon>Hyphomicrobiales</taxon>
        <taxon>Xanthobacteraceae</taxon>
        <taxon>Xanthobacter</taxon>
    </lineage>
</organism>
<dbReference type="PANTHER" id="PTHR30124">
    <property type="entry name" value="MEMBRANE-BOUND LYTIC MUREIN TRANSGLYCOSYLASE A"/>
    <property type="match status" value="1"/>
</dbReference>
<dbReference type="InterPro" id="IPR010611">
    <property type="entry name" value="3D_dom"/>
</dbReference>
<comment type="caution">
    <text evidence="7">The sequence shown here is derived from an EMBL/GenBank/DDBJ whole genome shotgun (WGS) entry which is preliminary data.</text>
</comment>
<dbReference type="PIRSF" id="PIRSF019422">
    <property type="entry name" value="MltA"/>
    <property type="match status" value="1"/>
</dbReference>
<dbReference type="PANTHER" id="PTHR30124:SF0">
    <property type="entry name" value="MEMBRANE-BOUND LYTIC MUREIN TRANSGLYCOSYLASE A"/>
    <property type="match status" value="1"/>
</dbReference>
<protein>
    <recommendedName>
        <fullName evidence="2">peptidoglycan lytic exotransglycosylase</fullName>
        <ecNumber evidence="2">4.2.2.n1</ecNumber>
    </recommendedName>
    <alternativeName>
        <fullName evidence="5">Murein hydrolase A</fullName>
    </alternativeName>
</protein>
<dbReference type="GO" id="GO:0019867">
    <property type="term" value="C:outer membrane"/>
    <property type="evidence" value="ECO:0007669"/>
    <property type="project" value="InterPro"/>
</dbReference>
<dbReference type="AlphaFoldDB" id="A0A3L7AQX0"/>
<dbReference type="Pfam" id="PF06725">
    <property type="entry name" value="3D"/>
    <property type="match status" value="1"/>
</dbReference>
<dbReference type="OrthoDB" id="9783686at2"/>
<keyword evidence="8" id="KW-1185">Reference proteome</keyword>
<dbReference type="GO" id="GO:0008933">
    <property type="term" value="F:peptidoglycan lytic transglycosylase activity"/>
    <property type="evidence" value="ECO:0007669"/>
    <property type="project" value="TreeGrafter"/>
</dbReference>
<proteinExistence type="predicted"/>